<organism evidence="2 3">
    <name type="scientific">Xanthobacter agilis</name>
    <dbReference type="NCBI Taxonomy" id="47492"/>
    <lineage>
        <taxon>Bacteria</taxon>
        <taxon>Pseudomonadati</taxon>
        <taxon>Pseudomonadota</taxon>
        <taxon>Alphaproteobacteria</taxon>
        <taxon>Hyphomicrobiales</taxon>
        <taxon>Xanthobacteraceae</taxon>
        <taxon>Xanthobacter</taxon>
    </lineage>
</organism>
<dbReference type="EMBL" id="JAUSVY010000002">
    <property type="protein sequence ID" value="MDQ0504147.1"/>
    <property type="molecule type" value="Genomic_DNA"/>
</dbReference>
<proteinExistence type="predicted"/>
<accession>A0ABU0LAH9</accession>
<dbReference type="Proteomes" id="UP001241747">
    <property type="component" value="Unassembled WGS sequence"/>
</dbReference>
<gene>
    <name evidence="2" type="ORF">QOZ94_000921</name>
</gene>
<name>A0ABU0LAH9_XANAG</name>
<comment type="caution">
    <text evidence="2">The sequence shown here is derived from an EMBL/GenBank/DDBJ whole genome shotgun (WGS) entry which is preliminary data.</text>
</comment>
<reference evidence="2 3" key="1">
    <citation type="submission" date="2023-07" db="EMBL/GenBank/DDBJ databases">
        <title>Genomic Encyclopedia of Type Strains, Phase IV (KMG-IV): sequencing the most valuable type-strain genomes for metagenomic binning, comparative biology and taxonomic classification.</title>
        <authorList>
            <person name="Goeker M."/>
        </authorList>
    </citation>
    <scope>NUCLEOTIDE SEQUENCE [LARGE SCALE GENOMIC DNA]</scope>
    <source>
        <strain evidence="2 3">DSM 3770</strain>
    </source>
</reference>
<sequence>MRVGGAKKRDRSEDAAERSPLSEFDVLDDDPDVDAGRASRLRQQVTSNARQATMDPADGLDL</sequence>
<protein>
    <submittedName>
        <fullName evidence="2">Uncharacterized protein</fullName>
    </submittedName>
</protein>
<evidence type="ECO:0000256" key="1">
    <source>
        <dbReference type="SAM" id="MobiDB-lite"/>
    </source>
</evidence>
<evidence type="ECO:0000313" key="2">
    <source>
        <dbReference type="EMBL" id="MDQ0504147.1"/>
    </source>
</evidence>
<evidence type="ECO:0000313" key="3">
    <source>
        <dbReference type="Proteomes" id="UP001241747"/>
    </source>
</evidence>
<feature type="region of interest" description="Disordered" evidence="1">
    <location>
        <begin position="1"/>
        <end position="62"/>
    </location>
</feature>
<keyword evidence="3" id="KW-1185">Reference proteome</keyword>
<feature type="compositionally biased region" description="Polar residues" evidence="1">
    <location>
        <begin position="41"/>
        <end position="51"/>
    </location>
</feature>
<dbReference type="RefSeq" id="WP_237345261.1">
    <property type="nucleotide sequence ID" value="NZ_JABWGX010000008.1"/>
</dbReference>